<comment type="subcellular location">
    <subcellularLocation>
        <location evidence="1">Cell membrane</location>
        <topology evidence="1">Multi-pass membrane protein</topology>
    </subcellularLocation>
</comment>
<evidence type="ECO:0000256" key="6">
    <source>
        <dbReference type="SAM" id="Phobius"/>
    </source>
</evidence>
<gene>
    <name evidence="7" type="ORF">LL252_13835</name>
</gene>
<sequence>MLTIEEWLLLAGVCALGAMTPGASLAMVLHHTLHGSARAGVRTALAHALGIGVYAAATVAGLAVVLHRFPSLETGIRLAGSLFLLWLAWKTWRQAGAAADHGPARKGARPARDGFLIAFLNPKVALFFLALFSQFIDAGMGTVARVQVAATAVVIDGGWYSLVALTLARGPVLAALRRHQGRVERATAIVLAVIAVIVWV</sequence>
<keyword evidence="2" id="KW-1003">Cell membrane</keyword>
<dbReference type="AlphaFoldDB" id="A0A9Q3ULX6"/>
<keyword evidence="4 6" id="KW-1133">Transmembrane helix</keyword>
<accession>A0A9Q3ULX6</accession>
<feature type="transmembrane region" description="Helical" evidence="6">
    <location>
        <begin position="115"/>
        <end position="136"/>
    </location>
</feature>
<dbReference type="Pfam" id="PF01810">
    <property type="entry name" value="LysE"/>
    <property type="match status" value="1"/>
</dbReference>
<dbReference type="PANTHER" id="PTHR30086:SF16">
    <property type="entry name" value="AMINO ACID EFFLUX PERMEASE RHTB FAMILY"/>
    <property type="match status" value="1"/>
</dbReference>
<evidence type="ECO:0000313" key="8">
    <source>
        <dbReference type="Proteomes" id="UP001108027"/>
    </source>
</evidence>
<proteinExistence type="predicted"/>
<evidence type="ECO:0000256" key="5">
    <source>
        <dbReference type="ARBA" id="ARBA00023136"/>
    </source>
</evidence>
<protein>
    <submittedName>
        <fullName evidence="7">LysE family translocator</fullName>
    </submittedName>
</protein>
<reference evidence="7" key="1">
    <citation type="submission" date="2021-10" db="EMBL/GenBank/DDBJ databases">
        <title>The diversity and Nitrogen Metabolism of Culturable Nitrate-Utilizing Bacteria Within the Oxygen Minimum Zone of the Changjiang (Yangtze River)Estuary.</title>
        <authorList>
            <person name="Zhang D."/>
            <person name="Zheng J."/>
            <person name="Liu S."/>
            <person name="He W."/>
        </authorList>
    </citation>
    <scope>NUCLEOTIDE SEQUENCE</scope>
    <source>
        <strain evidence="7">FXH-223</strain>
    </source>
</reference>
<dbReference type="InterPro" id="IPR001123">
    <property type="entry name" value="LeuE-type"/>
</dbReference>
<dbReference type="PANTHER" id="PTHR30086">
    <property type="entry name" value="ARGININE EXPORTER PROTEIN ARGO"/>
    <property type="match status" value="1"/>
</dbReference>
<dbReference type="GO" id="GO:0005886">
    <property type="term" value="C:plasma membrane"/>
    <property type="evidence" value="ECO:0007669"/>
    <property type="project" value="UniProtKB-SubCell"/>
</dbReference>
<dbReference type="GO" id="GO:0015171">
    <property type="term" value="F:amino acid transmembrane transporter activity"/>
    <property type="evidence" value="ECO:0007669"/>
    <property type="project" value="TreeGrafter"/>
</dbReference>
<dbReference type="Proteomes" id="UP001108027">
    <property type="component" value="Unassembled WGS sequence"/>
</dbReference>
<feature type="transmembrane region" description="Helical" evidence="6">
    <location>
        <begin position="45"/>
        <end position="66"/>
    </location>
</feature>
<evidence type="ECO:0000256" key="4">
    <source>
        <dbReference type="ARBA" id="ARBA00022989"/>
    </source>
</evidence>
<keyword evidence="3 6" id="KW-0812">Transmembrane</keyword>
<dbReference type="RefSeq" id="WP_228234435.1">
    <property type="nucleotide sequence ID" value="NZ_ARXL01000158.1"/>
</dbReference>
<name>A0A9Q3ULX6_9GAMM</name>
<feature type="transmembrane region" description="Helical" evidence="6">
    <location>
        <begin position="148"/>
        <end position="170"/>
    </location>
</feature>
<comment type="caution">
    <text evidence="7">The sequence shown here is derived from an EMBL/GenBank/DDBJ whole genome shotgun (WGS) entry which is preliminary data.</text>
</comment>
<keyword evidence="5 6" id="KW-0472">Membrane</keyword>
<dbReference type="EMBL" id="JAJGNA010000020">
    <property type="protein sequence ID" value="MCC4309651.1"/>
    <property type="molecule type" value="Genomic_DNA"/>
</dbReference>
<evidence type="ECO:0000256" key="1">
    <source>
        <dbReference type="ARBA" id="ARBA00004651"/>
    </source>
</evidence>
<evidence type="ECO:0000256" key="3">
    <source>
        <dbReference type="ARBA" id="ARBA00022692"/>
    </source>
</evidence>
<organism evidence="7 8">
    <name type="scientific">Alloalcanivorax marinus</name>
    <dbReference type="NCBI Taxonomy" id="1177169"/>
    <lineage>
        <taxon>Bacteria</taxon>
        <taxon>Pseudomonadati</taxon>
        <taxon>Pseudomonadota</taxon>
        <taxon>Gammaproteobacteria</taxon>
        <taxon>Oceanospirillales</taxon>
        <taxon>Alcanivoracaceae</taxon>
        <taxon>Alloalcanivorax</taxon>
    </lineage>
</organism>
<feature type="transmembrane region" description="Helical" evidence="6">
    <location>
        <begin position="182"/>
        <end position="199"/>
    </location>
</feature>
<keyword evidence="8" id="KW-1185">Reference proteome</keyword>
<evidence type="ECO:0000313" key="7">
    <source>
        <dbReference type="EMBL" id="MCC4309651.1"/>
    </source>
</evidence>
<evidence type="ECO:0000256" key="2">
    <source>
        <dbReference type="ARBA" id="ARBA00022475"/>
    </source>
</evidence>